<dbReference type="GO" id="GO:0004252">
    <property type="term" value="F:serine-type endopeptidase activity"/>
    <property type="evidence" value="ECO:0007669"/>
    <property type="project" value="InterPro"/>
</dbReference>
<reference evidence="5" key="1">
    <citation type="journal article" date="2020" name="Phytopathology">
        <title>Genome Sequence Resources of Colletotrichum truncatum, C. plurivorum, C. musicola, and C. sojae: Four Species Pathogenic to Soybean (Glycine max).</title>
        <authorList>
            <person name="Rogerio F."/>
            <person name="Boufleur T.R."/>
            <person name="Ciampi-Guillardi M."/>
            <person name="Sukno S.A."/>
            <person name="Thon M.R."/>
            <person name="Massola Junior N.S."/>
            <person name="Baroncelli R."/>
        </authorList>
    </citation>
    <scope>NUCLEOTIDE SEQUENCE</scope>
    <source>
        <strain evidence="5">LFN0074</strain>
    </source>
</reference>
<keyword evidence="6" id="KW-1185">Reference proteome</keyword>
<dbReference type="CDD" id="cd00306">
    <property type="entry name" value="Peptidases_S8_S53"/>
    <property type="match status" value="1"/>
</dbReference>
<protein>
    <submittedName>
        <fullName evidence="5">Ankyrin repeat domain-containing protein 28</fullName>
    </submittedName>
</protein>
<feature type="transmembrane region" description="Helical" evidence="4">
    <location>
        <begin position="144"/>
        <end position="170"/>
    </location>
</feature>
<dbReference type="AlphaFoldDB" id="A0A8H6KJP1"/>
<dbReference type="InterPro" id="IPR002110">
    <property type="entry name" value="Ankyrin_rpt"/>
</dbReference>
<evidence type="ECO:0000256" key="2">
    <source>
        <dbReference type="ARBA" id="ARBA00023043"/>
    </source>
</evidence>
<dbReference type="Gene3D" id="3.40.50.200">
    <property type="entry name" value="Peptidase S8/S53 domain"/>
    <property type="match status" value="1"/>
</dbReference>
<dbReference type="PANTHER" id="PTHR24166">
    <property type="entry name" value="ROLLING PEBBLES, ISOFORM B"/>
    <property type="match status" value="1"/>
</dbReference>
<feature type="repeat" description="ANK" evidence="3">
    <location>
        <begin position="873"/>
        <end position="905"/>
    </location>
</feature>
<name>A0A8H6KJP1_9PEZI</name>
<dbReference type="SUPFAM" id="SSF52743">
    <property type="entry name" value="Subtilisin-like"/>
    <property type="match status" value="1"/>
</dbReference>
<dbReference type="Pfam" id="PF12796">
    <property type="entry name" value="Ank_2"/>
    <property type="match status" value="1"/>
</dbReference>
<dbReference type="PANTHER" id="PTHR24166:SF48">
    <property type="entry name" value="PROTEIN VAPYRIN"/>
    <property type="match status" value="1"/>
</dbReference>
<dbReference type="EMBL" id="WIGM01000240">
    <property type="protein sequence ID" value="KAF6832326.1"/>
    <property type="molecule type" value="Genomic_DNA"/>
</dbReference>
<dbReference type="SMART" id="SM00248">
    <property type="entry name" value="ANK"/>
    <property type="match status" value="5"/>
</dbReference>
<dbReference type="GO" id="GO:0006508">
    <property type="term" value="P:proteolysis"/>
    <property type="evidence" value="ECO:0007669"/>
    <property type="project" value="InterPro"/>
</dbReference>
<comment type="caution">
    <text evidence="5">The sequence shown here is derived from an EMBL/GenBank/DDBJ whole genome shotgun (WGS) entry which is preliminary data.</text>
</comment>
<keyword evidence="4" id="KW-0812">Transmembrane</keyword>
<dbReference type="OrthoDB" id="194358at2759"/>
<evidence type="ECO:0000256" key="1">
    <source>
        <dbReference type="ARBA" id="ARBA00022737"/>
    </source>
</evidence>
<keyword evidence="4" id="KW-1133">Transmembrane helix</keyword>
<feature type="transmembrane region" description="Helical" evidence="4">
    <location>
        <begin position="272"/>
        <end position="292"/>
    </location>
</feature>
<organism evidence="5 6">
    <name type="scientific">Colletotrichum musicola</name>
    <dbReference type="NCBI Taxonomy" id="2175873"/>
    <lineage>
        <taxon>Eukaryota</taxon>
        <taxon>Fungi</taxon>
        <taxon>Dikarya</taxon>
        <taxon>Ascomycota</taxon>
        <taxon>Pezizomycotina</taxon>
        <taxon>Sordariomycetes</taxon>
        <taxon>Hypocreomycetidae</taxon>
        <taxon>Glomerellales</taxon>
        <taxon>Glomerellaceae</taxon>
        <taxon>Colletotrichum</taxon>
        <taxon>Colletotrichum orchidearum species complex</taxon>
    </lineage>
</organism>
<dbReference type="SUPFAM" id="SSF48403">
    <property type="entry name" value="Ankyrin repeat"/>
    <property type="match status" value="1"/>
</dbReference>
<proteinExistence type="predicted"/>
<dbReference type="Pfam" id="PF00023">
    <property type="entry name" value="Ank"/>
    <property type="match status" value="2"/>
</dbReference>
<keyword evidence="2 3" id="KW-0040">ANK repeat</keyword>
<accession>A0A8H6KJP1</accession>
<feature type="transmembrane region" description="Helical" evidence="4">
    <location>
        <begin position="182"/>
        <end position="208"/>
    </location>
</feature>
<dbReference type="PROSITE" id="PS50088">
    <property type="entry name" value="ANK_REPEAT"/>
    <property type="match status" value="2"/>
</dbReference>
<gene>
    <name evidence="5" type="ORF">CMUS01_06978</name>
</gene>
<evidence type="ECO:0000313" key="5">
    <source>
        <dbReference type="EMBL" id="KAF6832326.1"/>
    </source>
</evidence>
<dbReference type="InterPro" id="IPR036852">
    <property type="entry name" value="Peptidase_S8/S53_dom_sf"/>
</dbReference>
<evidence type="ECO:0000313" key="6">
    <source>
        <dbReference type="Proteomes" id="UP000639643"/>
    </source>
</evidence>
<dbReference type="PROSITE" id="PS50297">
    <property type="entry name" value="ANK_REP_REGION"/>
    <property type="match status" value="2"/>
</dbReference>
<evidence type="ECO:0000256" key="3">
    <source>
        <dbReference type="PROSITE-ProRule" id="PRU00023"/>
    </source>
</evidence>
<evidence type="ECO:0000256" key="4">
    <source>
        <dbReference type="SAM" id="Phobius"/>
    </source>
</evidence>
<dbReference type="Proteomes" id="UP000639643">
    <property type="component" value="Unassembled WGS sequence"/>
</dbReference>
<dbReference type="Gene3D" id="1.25.40.20">
    <property type="entry name" value="Ankyrin repeat-containing domain"/>
    <property type="match status" value="2"/>
</dbReference>
<keyword evidence="4" id="KW-0472">Membrane</keyword>
<keyword evidence="1" id="KW-0677">Repeat</keyword>
<dbReference type="InterPro" id="IPR036770">
    <property type="entry name" value="Ankyrin_rpt-contain_sf"/>
</dbReference>
<sequence length="1250" mass="137372">MIDYFIFAMAPIGILTALVSAIRVCGSPSLRAFIGRAKEGAGPVEAELLSSTSRDVCELYNGGSIKRVLGRPKILEVVLDPNAPDHDFTGPRARSGIFMFRDFVETERGRMEWRSRELKYIWEYPPRGKAPNLSHNIGTKRLNYWWFVLAATVGFVLQGGVLALAVVATYHLKWEKEGSQPPAYACPMAVVGTVLVCVGVFLCAYLVGESTEEIIYHRTDIDKKPSSIYWLQPGQVLGDQTFEPFCFVDSGGPDSLGRYITSWKALGRMPPLLVWSALCVSVVGFIFQFVGFRGIHSAISMAQLGAVLLMSMARAALRMQRVDTGANMLAGYSKDMPAFELDWLAIRMADTELEACLGRIPSTIQPRTEYLWTFLGMLSSDMMAHDARTHDDLHCVHKLLAYRSALAQHSTHDWPDDAQALSRHFKPEMVRVRQTAKRLALSIESVANTVFQVASTMKDGWEDATTIRWVFDCGVSTNHCFDSFDSGPQQVRKVAVKLTRNAHPNGDGGGYWKIQNKSDIEAILGLWAFSVSSDRKSGIITESFYVVDYKRLVFLGHDRQESNFRFWTGGRLPLEFEEFDIQGADEDLEPSTLWSVSNTWPDGEENGQSLFQSPIKTWERYTLSDKPQRFFGWYTGEPSSTLPSPGKENPVVHHAWAVDANSDLVSMCAQEVLGVLVKTILEETLDIGHVDIDESSEGLRLRSQLVLELVDNIVETDLTSRDEALLCVLPQVVSKEHHARRTPLWYAAGIGHERMVKSLLDDADFDGDAGDEEQGRTPLWLAAANGHERVVKLLLDAGADACAADKHGLTPLCKAAGEGHEAVVRLLLDETDADPDLRGPGGKTALWLAASGGHELVVKALLEGADITIADDSGVTPMTVAAKNGHELVAKLLLLHGRDAAVDTTTIAEGTSLTEDEAKKASAENYESLYGKLVLRNRLGLDPFSDIDPKTAARRDHIRIAVLGTGLNLESFHQLQERAWLDTPKPRGRSWTGEPSSWTEDEDGSGTIVASVVLRFAPAAHIFVAKVTTGPRVDISCMDRIAEAIEYAVNEWSVDIVYYGFDALGVHRGIKASIEVARRKGKIVMAAAGAVGFDARRSYPASSPHVIAIHPVDGRGRDCGISPVPIEGEYNFSALGVALTVGGGRGGEEASRFVSGASWAAAVATGMAASFLEFARFRLQLEDPEDQGWICSTDGMRQMFRLMSTKIDGYDCLAPWELFSEGSTNEEICGIIMMAVRKRRLGGGRHNRLT</sequence>
<feature type="transmembrane region" description="Helical" evidence="4">
    <location>
        <begin position="6"/>
        <end position="26"/>
    </location>
</feature>
<dbReference type="InterPro" id="IPR050889">
    <property type="entry name" value="Dendritic_Spine_Reg/Scaffold"/>
</dbReference>
<feature type="repeat" description="ANK" evidence="3">
    <location>
        <begin position="774"/>
        <end position="806"/>
    </location>
</feature>